<dbReference type="GO" id="GO:0007018">
    <property type="term" value="P:microtubule-based movement"/>
    <property type="evidence" value="ECO:0007669"/>
    <property type="project" value="InterPro"/>
</dbReference>
<dbReference type="PANTHER" id="PTHR46961">
    <property type="entry name" value="DYNEIN HEAVY CHAIN 1, AXONEMAL-LIKE PROTEIN"/>
    <property type="match status" value="1"/>
</dbReference>
<dbReference type="PANTHER" id="PTHR46961:SF20">
    <property type="entry name" value="LOW QUALITY PROTEIN: DYNEIN BETA CHAIN, CILIARY-LIKE"/>
    <property type="match status" value="1"/>
</dbReference>
<evidence type="ECO:0000256" key="1">
    <source>
        <dbReference type="ARBA" id="ARBA00008887"/>
    </source>
</evidence>
<name>A0A8S2Y0V2_9BILA</name>
<dbReference type="AlphaFoldDB" id="A0A8S2Y0V2"/>
<dbReference type="Proteomes" id="UP000681967">
    <property type="component" value="Unassembled WGS sequence"/>
</dbReference>
<organism evidence="3 4">
    <name type="scientific">Rotaria magnacalcarata</name>
    <dbReference type="NCBI Taxonomy" id="392030"/>
    <lineage>
        <taxon>Eukaryota</taxon>
        <taxon>Metazoa</taxon>
        <taxon>Spiralia</taxon>
        <taxon>Gnathifera</taxon>
        <taxon>Rotifera</taxon>
        <taxon>Eurotatoria</taxon>
        <taxon>Bdelloidea</taxon>
        <taxon>Philodinida</taxon>
        <taxon>Philodinidae</taxon>
        <taxon>Rotaria</taxon>
    </lineage>
</organism>
<dbReference type="GO" id="GO:0045505">
    <property type="term" value="F:dynein intermediate chain binding"/>
    <property type="evidence" value="ECO:0007669"/>
    <property type="project" value="InterPro"/>
</dbReference>
<sequence>VGGSGKQSLARLAASISSLEVFQITLRKGYNINDLKTDLGALYIKAGQKGIGTVFLMTDSQVADEKFLVLINDMLASGEI</sequence>
<gene>
    <name evidence="3" type="ORF">BYL167_LOCUS37071</name>
</gene>
<dbReference type="Pfam" id="PF12780">
    <property type="entry name" value="AAA_8"/>
    <property type="match status" value="1"/>
</dbReference>
<evidence type="ECO:0000313" key="4">
    <source>
        <dbReference type="Proteomes" id="UP000681967"/>
    </source>
</evidence>
<feature type="non-terminal residue" evidence="3">
    <location>
        <position position="80"/>
    </location>
</feature>
<protein>
    <recommendedName>
        <fullName evidence="2">Dynein heavy chain AAA module D4 domain-containing protein</fullName>
    </recommendedName>
</protein>
<comment type="similarity">
    <text evidence="1">Belongs to the dynein heavy chain family.</text>
</comment>
<dbReference type="InterPro" id="IPR026983">
    <property type="entry name" value="DHC"/>
</dbReference>
<dbReference type="InterPro" id="IPR024317">
    <property type="entry name" value="Dynein_heavy_chain_D4_dom"/>
</dbReference>
<proteinExistence type="inferred from homology"/>
<evidence type="ECO:0000259" key="2">
    <source>
        <dbReference type="Pfam" id="PF12780"/>
    </source>
</evidence>
<comment type="caution">
    <text evidence="3">The sequence shown here is derived from an EMBL/GenBank/DDBJ whole genome shotgun (WGS) entry which is preliminary data.</text>
</comment>
<evidence type="ECO:0000313" key="3">
    <source>
        <dbReference type="EMBL" id="CAF4525122.1"/>
    </source>
</evidence>
<reference evidence="3" key="1">
    <citation type="submission" date="2021-02" db="EMBL/GenBank/DDBJ databases">
        <authorList>
            <person name="Nowell W R."/>
        </authorList>
    </citation>
    <scope>NUCLEOTIDE SEQUENCE</scope>
</reference>
<dbReference type="InterPro" id="IPR027417">
    <property type="entry name" value="P-loop_NTPase"/>
</dbReference>
<dbReference type="EMBL" id="CAJOBH010082794">
    <property type="protein sequence ID" value="CAF4525122.1"/>
    <property type="molecule type" value="Genomic_DNA"/>
</dbReference>
<feature type="non-terminal residue" evidence="3">
    <location>
        <position position="1"/>
    </location>
</feature>
<feature type="domain" description="Dynein heavy chain AAA module D4" evidence="2">
    <location>
        <begin position="1"/>
        <end position="80"/>
    </location>
</feature>
<dbReference type="Gene3D" id="3.40.50.300">
    <property type="entry name" value="P-loop containing nucleotide triphosphate hydrolases"/>
    <property type="match status" value="1"/>
</dbReference>
<dbReference type="GO" id="GO:0051959">
    <property type="term" value="F:dynein light intermediate chain binding"/>
    <property type="evidence" value="ECO:0007669"/>
    <property type="project" value="InterPro"/>
</dbReference>
<dbReference type="SUPFAM" id="SSF52540">
    <property type="entry name" value="P-loop containing nucleoside triphosphate hydrolases"/>
    <property type="match status" value="1"/>
</dbReference>
<dbReference type="GO" id="GO:0030286">
    <property type="term" value="C:dynein complex"/>
    <property type="evidence" value="ECO:0007669"/>
    <property type="project" value="InterPro"/>
</dbReference>
<accession>A0A8S2Y0V2</accession>